<sequence length="329" mass="35472">MTSKCPRSQPVPPLSITTMSDRLNQTTVNQNTTDVSELVQPAVVHERVQQSEREEITEAIDKERHIQHYQQRVQPIADRQVEAEVHVQNVVPVTERRMEADIAPEAARALEAQQAAFRDERTVLPTQRTQVNTGAVATEHVHHHVHETIQPVIERETLQSKVIETTVPIHERIDEAPVVHQATVQPTISLQEFQAKGGSLEGRGEVCQTFVGQEPEVAPGGGADQRLPHHLGGGSEGLTAGATGAPTGANVGTTSGVTGADTTSGTGVGTTGTHTGSRRTGESKLDRAEDQAESKVAQHADKKEAEAESGTKKEGVFQKIKDVVTGHHH</sequence>
<name>A0A0E9NHZ7_SAICN</name>
<feature type="compositionally biased region" description="Basic and acidic residues" evidence="1">
    <location>
        <begin position="279"/>
        <end position="329"/>
    </location>
</feature>
<feature type="region of interest" description="Disordered" evidence="1">
    <location>
        <begin position="214"/>
        <end position="329"/>
    </location>
</feature>
<organism evidence="2 3">
    <name type="scientific">Saitoella complicata (strain BCRC 22490 / CBS 7301 / JCM 7358 / NBRC 10748 / NRRL Y-17804)</name>
    <dbReference type="NCBI Taxonomy" id="698492"/>
    <lineage>
        <taxon>Eukaryota</taxon>
        <taxon>Fungi</taxon>
        <taxon>Dikarya</taxon>
        <taxon>Ascomycota</taxon>
        <taxon>Taphrinomycotina</taxon>
        <taxon>Taphrinomycotina incertae sedis</taxon>
        <taxon>Saitoella</taxon>
    </lineage>
</organism>
<dbReference type="PANTHER" id="PTHR38703:SF1">
    <property type="entry name" value="ALLERGEN"/>
    <property type="match status" value="1"/>
</dbReference>
<reference evidence="2 3" key="3">
    <citation type="journal article" date="2015" name="Genome Announc.">
        <title>Draft Genome Sequence of the Archiascomycetous Yeast Saitoella complicata.</title>
        <authorList>
            <person name="Yamauchi K."/>
            <person name="Kondo S."/>
            <person name="Hamamoto M."/>
            <person name="Takahashi Y."/>
            <person name="Ogura Y."/>
            <person name="Hayashi T."/>
            <person name="Nishida H."/>
        </authorList>
    </citation>
    <scope>NUCLEOTIDE SEQUENCE [LARGE SCALE GENOMIC DNA]</scope>
    <source>
        <strain evidence="2 3">NRRL Y-17804</strain>
    </source>
</reference>
<gene>
    <name evidence="2" type="ORF">G7K_3614-t1</name>
</gene>
<dbReference type="EMBL" id="BACD03000023">
    <property type="protein sequence ID" value="GAO49464.1"/>
    <property type="molecule type" value="Genomic_DNA"/>
</dbReference>
<dbReference type="AlphaFoldDB" id="A0A0E9NHZ7"/>
<evidence type="ECO:0000313" key="2">
    <source>
        <dbReference type="EMBL" id="GAO49464.1"/>
    </source>
</evidence>
<dbReference type="STRING" id="698492.A0A0E9NHZ7"/>
<evidence type="ECO:0000256" key="1">
    <source>
        <dbReference type="SAM" id="MobiDB-lite"/>
    </source>
</evidence>
<reference evidence="2 3" key="1">
    <citation type="journal article" date="2011" name="J. Gen. Appl. Microbiol.">
        <title>Draft genome sequencing of the enigmatic yeast Saitoella complicata.</title>
        <authorList>
            <person name="Nishida H."/>
            <person name="Hamamoto M."/>
            <person name="Sugiyama J."/>
        </authorList>
    </citation>
    <scope>NUCLEOTIDE SEQUENCE [LARGE SCALE GENOMIC DNA]</scope>
    <source>
        <strain evidence="2 3">NRRL Y-17804</strain>
    </source>
</reference>
<protein>
    <recommendedName>
        <fullName evidence="4">Allergen</fullName>
    </recommendedName>
</protein>
<evidence type="ECO:0000313" key="3">
    <source>
        <dbReference type="Proteomes" id="UP000033140"/>
    </source>
</evidence>
<feature type="compositionally biased region" description="Low complexity" evidence="1">
    <location>
        <begin position="237"/>
        <end position="275"/>
    </location>
</feature>
<dbReference type="PANTHER" id="PTHR38703">
    <property type="entry name" value="CHROMOSOME 8, WHOLE GENOME SHOTGUN SEQUENCE"/>
    <property type="match status" value="1"/>
</dbReference>
<keyword evidence="3" id="KW-1185">Reference proteome</keyword>
<evidence type="ECO:0008006" key="4">
    <source>
        <dbReference type="Google" id="ProtNLM"/>
    </source>
</evidence>
<proteinExistence type="predicted"/>
<dbReference type="Proteomes" id="UP000033140">
    <property type="component" value="Unassembled WGS sequence"/>
</dbReference>
<comment type="caution">
    <text evidence="2">The sequence shown here is derived from an EMBL/GenBank/DDBJ whole genome shotgun (WGS) entry which is preliminary data.</text>
</comment>
<reference evidence="2 3" key="2">
    <citation type="journal article" date="2014" name="J. Gen. Appl. Microbiol.">
        <title>The early diverging ascomycetous budding yeast Saitoella complicata has three histone deacetylases belonging to the Clr6, Hos2, and Rpd3 lineages.</title>
        <authorList>
            <person name="Nishida H."/>
            <person name="Matsumoto T."/>
            <person name="Kondo S."/>
            <person name="Hamamoto M."/>
            <person name="Yoshikawa H."/>
        </authorList>
    </citation>
    <scope>NUCLEOTIDE SEQUENCE [LARGE SCALE GENOMIC DNA]</scope>
    <source>
        <strain evidence="2 3">NRRL Y-17804</strain>
    </source>
</reference>
<accession>A0A0E9NHZ7</accession>